<protein>
    <submittedName>
        <fullName evidence="2">Uncharacterized protein</fullName>
    </submittedName>
</protein>
<feature type="compositionally biased region" description="Polar residues" evidence="1">
    <location>
        <begin position="158"/>
        <end position="170"/>
    </location>
</feature>
<proteinExistence type="predicted"/>
<evidence type="ECO:0000313" key="2">
    <source>
        <dbReference type="EMBL" id="EKM49316.1"/>
    </source>
</evidence>
<gene>
    <name evidence="2" type="ORF">PHACADRAFT_33532</name>
</gene>
<feature type="region of interest" description="Disordered" evidence="1">
    <location>
        <begin position="60"/>
        <end position="97"/>
    </location>
</feature>
<reference evidence="2 3" key="1">
    <citation type="journal article" date="2012" name="BMC Genomics">
        <title>Comparative genomics of the white-rot fungi, Phanerochaete carnosa and P. chrysosporium, to elucidate the genetic basis of the distinct wood types they colonize.</title>
        <authorList>
            <person name="Suzuki H."/>
            <person name="MacDonald J."/>
            <person name="Syed K."/>
            <person name="Salamov A."/>
            <person name="Hori C."/>
            <person name="Aerts A."/>
            <person name="Henrissat B."/>
            <person name="Wiebenga A."/>
            <person name="vanKuyk P.A."/>
            <person name="Barry K."/>
            <person name="Lindquist E."/>
            <person name="LaButti K."/>
            <person name="Lapidus A."/>
            <person name="Lucas S."/>
            <person name="Coutinho P."/>
            <person name="Gong Y."/>
            <person name="Samejima M."/>
            <person name="Mahadevan R."/>
            <person name="Abou-Zaid M."/>
            <person name="de Vries R.P."/>
            <person name="Igarashi K."/>
            <person name="Yadav J.S."/>
            <person name="Grigoriev I.V."/>
            <person name="Master E.R."/>
        </authorList>
    </citation>
    <scope>NUCLEOTIDE SEQUENCE [LARGE SCALE GENOMIC DNA]</scope>
    <source>
        <strain evidence="2 3">HHB-10118-sp</strain>
    </source>
</reference>
<dbReference type="KEGG" id="pco:PHACADRAFT_33532"/>
<accession>K5UIJ5</accession>
<sequence length="195" mass="22222">MQGPVESSSKENLLEEQSTPDSEREFEELPRLPSETREAYQQCKRTYICWLKQQKDNGLEIPKPAKNRQSSEHPEDSHVQEDVLSHHSKSPNIRFREAKLLHGNEALEPEEAQSYVSEAQYGRFLKYDMYQRYANAAGPSQRDSSEEDNSDSQSPQQTNQAHSSMNNAPTGAQGPPFHPRAHFMMFHGGYLNVGT</sequence>
<dbReference type="GeneID" id="18919818"/>
<dbReference type="EMBL" id="JH930486">
    <property type="protein sequence ID" value="EKM49316.1"/>
    <property type="molecule type" value="Genomic_DNA"/>
</dbReference>
<dbReference type="InParanoid" id="K5UIJ5"/>
<feature type="compositionally biased region" description="Basic and acidic residues" evidence="1">
    <location>
        <begin position="21"/>
        <end position="37"/>
    </location>
</feature>
<keyword evidence="3" id="KW-1185">Reference proteome</keyword>
<feature type="region of interest" description="Disordered" evidence="1">
    <location>
        <begin position="1"/>
        <end position="37"/>
    </location>
</feature>
<dbReference type="AlphaFoldDB" id="K5UIJ5"/>
<dbReference type="HOGENOM" id="CLU_1396797_0_0_1"/>
<dbReference type="Proteomes" id="UP000008370">
    <property type="component" value="Unassembled WGS sequence"/>
</dbReference>
<organism evidence="2 3">
    <name type="scientific">Phanerochaete carnosa (strain HHB-10118-sp)</name>
    <name type="common">White-rot fungus</name>
    <name type="synonym">Peniophora carnosa</name>
    <dbReference type="NCBI Taxonomy" id="650164"/>
    <lineage>
        <taxon>Eukaryota</taxon>
        <taxon>Fungi</taxon>
        <taxon>Dikarya</taxon>
        <taxon>Basidiomycota</taxon>
        <taxon>Agaricomycotina</taxon>
        <taxon>Agaricomycetes</taxon>
        <taxon>Polyporales</taxon>
        <taxon>Phanerochaetaceae</taxon>
        <taxon>Phanerochaete</taxon>
    </lineage>
</organism>
<dbReference type="RefSeq" id="XP_007402131.1">
    <property type="nucleotide sequence ID" value="XM_007402069.1"/>
</dbReference>
<evidence type="ECO:0000256" key="1">
    <source>
        <dbReference type="SAM" id="MobiDB-lite"/>
    </source>
</evidence>
<evidence type="ECO:0000313" key="3">
    <source>
        <dbReference type="Proteomes" id="UP000008370"/>
    </source>
</evidence>
<feature type="compositionally biased region" description="Basic and acidic residues" evidence="1">
    <location>
        <begin position="69"/>
        <end position="85"/>
    </location>
</feature>
<name>K5UIJ5_PHACS</name>
<feature type="region of interest" description="Disordered" evidence="1">
    <location>
        <begin position="135"/>
        <end position="180"/>
    </location>
</feature>